<proteinExistence type="predicted"/>
<evidence type="ECO:0000313" key="2">
    <source>
        <dbReference type="Proteomes" id="UP000054908"/>
    </source>
</evidence>
<sequence>MDSLPCRSLLALSLMIFYIADIQGGVGPIFSVYLRSSLGWDTSQVGIALVSWH</sequence>
<accession>A0A0W0VYZ0</accession>
<evidence type="ECO:0000313" key="1">
    <source>
        <dbReference type="EMBL" id="KTD25186.1"/>
    </source>
</evidence>
<dbReference type="Proteomes" id="UP000054908">
    <property type="component" value="Unassembled WGS sequence"/>
</dbReference>
<dbReference type="EMBL" id="LNYL01000045">
    <property type="protein sequence ID" value="KTD25186.1"/>
    <property type="molecule type" value="Genomic_DNA"/>
</dbReference>
<reference evidence="1 2" key="1">
    <citation type="submission" date="2015-11" db="EMBL/GenBank/DDBJ databases">
        <title>Genomic analysis of 38 Legionella species identifies large and diverse effector repertoires.</title>
        <authorList>
            <person name="Burstein D."/>
            <person name="Amaro F."/>
            <person name="Zusman T."/>
            <person name="Lifshitz Z."/>
            <person name="Cohen O."/>
            <person name="Gilbert J.A."/>
            <person name="Pupko T."/>
            <person name="Shuman H.A."/>
            <person name="Segal G."/>
        </authorList>
    </citation>
    <scope>NUCLEOTIDE SEQUENCE [LARGE SCALE GENOMIC DNA]</scope>
    <source>
        <strain evidence="1 2">PX-1-G2-E2</strain>
    </source>
</reference>
<gene>
    <name evidence="1" type="ORF">Lmac_2164</name>
</gene>
<dbReference type="STRING" id="466.Lmac_2164"/>
<dbReference type="AlphaFoldDB" id="A0A0W0VYZ0"/>
<organism evidence="1 2">
    <name type="scientific">Legionella maceachernii</name>
    <dbReference type="NCBI Taxonomy" id="466"/>
    <lineage>
        <taxon>Bacteria</taxon>
        <taxon>Pseudomonadati</taxon>
        <taxon>Pseudomonadota</taxon>
        <taxon>Gammaproteobacteria</taxon>
        <taxon>Legionellales</taxon>
        <taxon>Legionellaceae</taxon>
        <taxon>Legionella</taxon>
    </lineage>
</organism>
<protein>
    <submittedName>
        <fullName evidence="1">Uncharacterized protein</fullName>
    </submittedName>
</protein>
<dbReference type="RefSeq" id="WP_156415016.1">
    <property type="nucleotide sequence ID" value="NZ_CAAAIB010000005.1"/>
</dbReference>
<name>A0A0W0VYZ0_9GAMM</name>
<comment type="caution">
    <text evidence="1">The sequence shown here is derived from an EMBL/GenBank/DDBJ whole genome shotgun (WGS) entry which is preliminary data.</text>
</comment>
<dbReference type="PATRIC" id="fig|466.6.peg.2300"/>
<keyword evidence="2" id="KW-1185">Reference proteome</keyword>
<dbReference type="OrthoDB" id="9812574at2"/>